<protein>
    <recommendedName>
        <fullName evidence="1">LUD domain-containing protein</fullName>
    </recommendedName>
</protein>
<comment type="caution">
    <text evidence="2">The sequence shown here is derived from an EMBL/GenBank/DDBJ whole genome shotgun (WGS) entry which is preliminary data.</text>
</comment>
<reference evidence="2" key="1">
    <citation type="submission" date="2022-12" db="EMBL/GenBank/DDBJ databases">
        <title>Reference genome sequencing for broad-spectrum identification of bacterial and archaeal isolates by mass spectrometry.</title>
        <authorList>
            <person name="Sekiguchi Y."/>
            <person name="Tourlousse D.M."/>
        </authorList>
    </citation>
    <scope>NUCLEOTIDE SEQUENCE</scope>
    <source>
        <strain evidence="2">ASRB1</strain>
    </source>
</reference>
<dbReference type="SUPFAM" id="SSF100950">
    <property type="entry name" value="NagB/RpiA/CoA transferase-like"/>
    <property type="match status" value="1"/>
</dbReference>
<proteinExistence type="predicted"/>
<evidence type="ECO:0000259" key="1">
    <source>
        <dbReference type="Pfam" id="PF02589"/>
    </source>
</evidence>
<dbReference type="Pfam" id="PF02589">
    <property type="entry name" value="LUD_dom"/>
    <property type="match status" value="1"/>
</dbReference>
<dbReference type="PANTHER" id="PTHR43682:SF1">
    <property type="entry name" value="LACTATE UTILIZATION PROTEIN C"/>
    <property type="match status" value="1"/>
</dbReference>
<gene>
    <name evidence="2" type="ORF">DAMNIGENAA_30860</name>
</gene>
<organism evidence="2 3">
    <name type="scientific">Desulforhabdus amnigena</name>
    <dbReference type="NCBI Taxonomy" id="40218"/>
    <lineage>
        <taxon>Bacteria</taxon>
        <taxon>Pseudomonadati</taxon>
        <taxon>Thermodesulfobacteriota</taxon>
        <taxon>Syntrophobacteria</taxon>
        <taxon>Syntrophobacterales</taxon>
        <taxon>Syntrophobacteraceae</taxon>
        <taxon>Desulforhabdus</taxon>
    </lineage>
</organism>
<name>A0A9W6L8F3_9BACT</name>
<accession>A0A9W6L8F3</accession>
<dbReference type="PANTHER" id="PTHR43682">
    <property type="entry name" value="LACTATE UTILIZATION PROTEIN C"/>
    <property type="match status" value="1"/>
</dbReference>
<dbReference type="Gene3D" id="3.40.50.10420">
    <property type="entry name" value="NagB/RpiA/CoA transferase-like"/>
    <property type="match status" value="1"/>
</dbReference>
<keyword evidence="3" id="KW-1185">Reference proteome</keyword>
<dbReference type="InterPro" id="IPR003741">
    <property type="entry name" value="LUD_dom"/>
</dbReference>
<dbReference type="Proteomes" id="UP001144372">
    <property type="component" value="Unassembled WGS sequence"/>
</dbReference>
<dbReference type="InterPro" id="IPR037171">
    <property type="entry name" value="NagB/RpiA_transferase-like"/>
</dbReference>
<dbReference type="EMBL" id="BSDR01000001">
    <property type="protein sequence ID" value="GLI35653.1"/>
    <property type="molecule type" value="Genomic_DNA"/>
</dbReference>
<evidence type="ECO:0000313" key="3">
    <source>
        <dbReference type="Proteomes" id="UP001144372"/>
    </source>
</evidence>
<dbReference type="RefSeq" id="WP_281795654.1">
    <property type="nucleotide sequence ID" value="NZ_BSDR01000001.1"/>
</dbReference>
<dbReference type="InterPro" id="IPR024185">
    <property type="entry name" value="FTHF_cligase-like_sf"/>
</dbReference>
<dbReference type="AlphaFoldDB" id="A0A9W6L8F3"/>
<evidence type="ECO:0000313" key="2">
    <source>
        <dbReference type="EMBL" id="GLI35653.1"/>
    </source>
</evidence>
<feature type="domain" description="LUD" evidence="1">
    <location>
        <begin position="8"/>
        <end position="183"/>
    </location>
</feature>
<sequence length="188" mass="20368">MLKQDLKEMMKEKAQAVQSIVCEIGSIEEAFQYAIDITRKQGGTVLAAPGLGRQDPSAFAAFRALCEQNGVALVKEGLRAEIGKLHTGFTVADYGIAETATIVQDSSSEDLRIATMLSEIHVAVLPVSRIKPDAMTLENELKGYMQSPPSYVAFISGASRTADIERVLTIGVHGPQELHILILNEREA</sequence>